<dbReference type="InterPro" id="IPR054289">
    <property type="entry name" value="DUF7025"/>
</dbReference>
<dbReference type="InterPro" id="IPR003593">
    <property type="entry name" value="AAA+_ATPase"/>
</dbReference>
<dbReference type="Pfam" id="PF22942">
    <property type="entry name" value="DUF7025"/>
    <property type="match status" value="1"/>
</dbReference>
<dbReference type="Proteomes" id="UP000566819">
    <property type="component" value="Unassembled WGS sequence"/>
</dbReference>
<dbReference type="Gene3D" id="3.40.50.300">
    <property type="entry name" value="P-loop containing nucleotide triphosphate hydrolases"/>
    <property type="match status" value="1"/>
</dbReference>
<organism evidence="2 3">
    <name type="scientific">Cudoniella acicularis</name>
    <dbReference type="NCBI Taxonomy" id="354080"/>
    <lineage>
        <taxon>Eukaryota</taxon>
        <taxon>Fungi</taxon>
        <taxon>Dikarya</taxon>
        <taxon>Ascomycota</taxon>
        <taxon>Pezizomycotina</taxon>
        <taxon>Leotiomycetes</taxon>
        <taxon>Helotiales</taxon>
        <taxon>Tricladiaceae</taxon>
        <taxon>Cudoniella</taxon>
    </lineage>
</organism>
<dbReference type="GO" id="GO:0016887">
    <property type="term" value="F:ATP hydrolysis activity"/>
    <property type="evidence" value="ECO:0007669"/>
    <property type="project" value="InterPro"/>
</dbReference>
<dbReference type="SUPFAM" id="SSF52540">
    <property type="entry name" value="P-loop containing nucleoside triphosphate hydrolases"/>
    <property type="match status" value="1"/>
</dbReference>
<dbReference type="Pfam" id="PF00004">
    <property type="entry name" value="AAA"/>
    <property type="match status" value="1"/>
</dbReference>
<proteinExistence type="predicted"/>
<dbReference type="AlphaFoldDB" id="A0A8H4RJA8"/>
<comment type="caution">
    <text evidence="2">The sequence shown here is derived from an EMBL/GenBank/DDBJ whole genome shotgun (WGS) entry which is preliminary data.</text>
</comment>
<name>A0A8H4RJA8_9HELO</name>
<keyword evidence="3" id="KW-1185">Reference proteome</keyword>
<reference evidence="2 3" key="1">
    <citation type="submission" date="2020-03" db="EMBL/GenBank/DDBJ databases">
        <title>Draft Genome Sequence of Cudoniella acicularis.</title>
        <authorList>
            <person name="Buettner E."/>
            <person name="Kellner H."/>
        </authorList>
    </citation>
    <scope>NUCLEOTIDE SEQUENCE [LARGE SCALE GENOMIC DNA]</scope>
    <source>
        <strain evidence="2 3">DSM 108380</strain>
    </source>
</reference>
<feature type="domain" description="AAA+ ATPase" evidence="1">
    <location>
        <begin position="168"/>
        <end position="272"/>
    </location>
</feature>
<dbReference type="PANTHER" id="PTHR46411">
    <property type="entry name" value="FAMILY ATPASE, PUTATIVE-RELATED"/>
    <property type="match status" value="1"/>
</dbReference>
<protein>
    <recommendedName>
        <fullName evidence="1">AAA+ ATPase domain-containing protein</fullName>
    </recommendedName>
</protein>
<dbReference type="PANTHER" id="PTHR46411:SF3">
    <property type="entry name" value="AAA+ ATPASE DOMAIN-CONTAINING PROTEIN"/>
    <property type="match status" value="1"/>
</dbReference>
<accession>A0A8H4RJA8</accession>
<evidence type="ECO:0000313" key="2">
    <source>
        <dbReference type="EMBL" id="KAF4630301.1"/>
    </source>
</evidence>
<evidence type="ECO:0000259" key="1">
    <source>
        <dbReference type="SMART" id="SM00382"/>
    </source>
</evidence>
<gene>
    <name evidence="2" type="ORF">G7Y89_g7836</name>
</gene>
<dbReference type="InterPro" id="IPR003959">
    <property type="entry name" value="ATPase_AAA_core"/>
</dbReference>
<dbReference type="GO" id="GO:0005524">
    <property type="term" value="F:ATP binding"/>
    <property type="evidence" value="ECO:0007669"/>
    <property type="project" value="InterPro"/>
</dbReference>
<dbReference type="SMART" id="SM00382">
    <property type="entry name" value="AAA"/>
    <property type="match status" value="1"/>
</dbReference>
<evidence type="ECO:0000313" key="3">
    <source>
        <dbReference type="Proteomes" id="UP000566819"/>
    </source>
</evidence>
<sequence length="324" mass="37078">MLVPKSTWSDEYWNIKYSGHEFDYNSTSFTIPKYCDNMLINNLDVYPIGCHEDTKLPAVLNERGKRVLQFQHTYYQSYTGIAYTMDSKRFNVTGRVVIDTFLASRENTFVEFSVTKLEIAEEKKWMSFDIDNVYDVQWNAEDFDHLVYPEAKEDLLLTFVENHQTTGQGLVLLLSGPPGTGKKLSAEAIADKAKRPFYHLEVEELAIDPSSLGENLSKVLNIATEWDAVVILDAFLPQLEYFRGILFLTTNLLDDIDDAFRSRVHIHILFSSLTFESRLSIWRKFLSRVQSPALVVDAESPPTGGKDVRLHVTLSSKEEKELAL</sequence>
<dbReference type="InterPro" id="IPR027417">
    <property type="entry name" value="P-loop_NTPase"/>
</dbReference>
<dbReference type="OrthoDB" id="10042665at2759"/>
<dbReference type="EMBL" id="JAAMPI010000564">
    <property type="protein sequence ID" value="KAF4630301.1"/>
    <property type="molecule type" value="Genomic_DNA"/>
</dbReference>